<dbReference type="Proteomes" id="UP000276133">
    <property type="component" value="Unassembled WGS sequence"/>
</dbReference>
<name>A0A3M7S2Z1_BRAPC</name>
<comment type="caution">
    <text evidence="1">The sequence shown here is derived from an EMBL/GenBank/DDBJ whole genome shotgun (WGS) entry which is preliminary data.</text>
</comment>
<keyword evidence="2" id="KW-1185">Reference proteome</keyword>
<evidence type="ECO:0000313" key="1">
    <source>
        <dbReference type="EMBL" id="RNA30151.1"/>
    </source>
</evidence>
<reference evidence="1 2" key="1">
    <citation type="journal article" date="2018" name="Sci. Rep.">
        <title>Genomic signatures of local adaptation to the degree of environmental predictability in rotifers.</title>
        <authorList>
            <person name="Franch-Gras L."/>
            <person name="Hahn C."/>
            <person name="Garcia-Roger E.M."/>
            <person name="Carmona M.J."/>
            <person name="Serra M."/>
            <person name="Gomez A."/>
        </authorList>
    </citation>
    <scope>NUCLEOTIDE SEQUENCE [LARGE SCALE GENOMIC DNA]</scope>
    <source>
        <strain evidence="1">HYR1</strain>
    </source>
</reference>
<accession>A0A3M7S2Z1</accession>
<organism evidence="1 2">
    <name type="scientific">Brachionus plicatilis</name>
    <name type="common">Marine rotifer</name>
    <name type="synonym">Brachionus muelleri</name>
    <dbReference type="NCBI Taxonomy" id="10195"/>
    <lineage>
        <taxon>Eukaryota</taxon>
        <taxon>Metazoa</taxon>
        <taxon>Spiralia</taxon>
        <taxon>Gnathifera</taxon>
        <taxon>Rotifera</taxon>
        <taxon>Eurotatoria</taxon>
        <taxon>Monogononta</taxon>
        <taxon>Pseudotrocha</taxon>
        <taxon>Ploima</taxon>
        <taxon>Brachionidae</taxon>
        <taxon>Brachionus</taxon>
    </lineage>
</organism>
<dbReference type="AlphaFoldDB" id="A0A3M7S2Z1"/>
<protein>
    <submittedName>
        <fullName evidence="1">Uncharacterized protein</fullName>
    </submittedName>
</protein>
<sequence length="105" mass="12848">MFPIILIHNSLNQKKSQDRFDFYFFRLTNIYLRILALNIKAKSFNLEKRQKHSQQIYFGILKQKLVLKVPMLNVSISDQIIIIIGIKKYWYKQDKWYLQYNKFIT</sequence>
<evidence type="ECO:0000313" key="2">
    <source>
        <dbReference type="Proteomes" id="UP000276133"/>
    </source>
</evidence>
<dbReference type="EMBL" id="REGN01002120">
    <property type="protein sequence ID" value="RNA30151.1"/>
    <property type="molecule type" value="Genomic_DNA"/>
</dbReference>
<proteinExistence type="predicted"/>
<gene>
    <name evidence="1" type="ORF">BpHYR1_000741</name>
</gene>